<proteinExistence type="predicted"/>
<sequence length="444" mass="49920">MTMTPTRPRTSDDVVDAVRDVLANRLACRHMARFGPDASLGTDLALDSLMTMNLLLHLEKDHGLVAPEKAITTRAAETVGEFAALFLEEDEDEKAAPVTISALSAPHEADRREGVHGEDYYKVKVHCFISCIADAVMRAPGLDERPLFFGVWDAPFVTGDGSVIRYHEPGMEQDFFREWAERLYGLRIVSWYDAHRSIDDNLATMRDLIARRTEAEDVMVMLDMVRLPERENLLNKDPFPHFVLLERTDDPETLLMRDVDYRWEGPMARERVEDAIRQPSVEGGYIVDRSATRAPSPDDIAAYFEASFHPRSNPLFDALRTVVAAHVRPGGDLAALEDAVADFPLLLVRKYAYEHGFAFFWRALQRDTASFMAWCDEIEALVRGARSLNFELLKLSRSADPASVGAVNDAIERLDRQERAIKDGLAEAFAAWQRSVGPLGDGIR</sequence>
<dbReference type="Proteomes" id="UP000249590">
    <property type="component" value="Unassembled WGS sequence"/>
</dbReference>
<dbReference type="EMBL" id="QHHQ01000002">
    <property type="protein sequence ID" value="RAI01597.1"/>
    <property type="molecule type" value="Genomic_DNA"/>
</dbReference>
<keyword evidence="3" id="KW-1185">Reference proteome</keyword>
<evidence type="ECO:0000313" key="3">
    <source>
        <dbReference type="Proteomes" id="UP000249590"/>
    </source>
</evidence>
<name>A0A8B2P006_9HYPH</name>
<feature type="domain" description="Carrier" evidence="1">
    <location>
        <begin position="12"/>
        <end position="90"/>
    </location>
</feature>
<reference evidence="2 3" key="1">
    <citation type="submission" date="2018-05" db="EMBL/GenBank/DDBJ databases">
        <title>Acuticoccus sediminis sp. nov., isolated from deep-sea sediment of Indian Ocean.</title>
        <authorList>
            <person name="Liu X."/>
            <person name="Lai Q."/>
            <person name="Du Y."/>
            <person name="Sun F."/>
            <person name="Zhang X."/>
            <person name="Wang S."/>
            <person name="Shao Z."/>
        </authorList>
    </citation>
    <scope>NUCLEOTIDE SEQUENCE [LARGE SCALE GENOMIC DNA]</scope>
    <source>
        <strain evidence="2 3">PTG4-2</strain>
    </source>
</reference>
<protein>
    <submittedName>
        <fullName evidence="2">Phosphopantetheine-binding protein</fullName>
    </submittedName>
</protein>
<dbReference type="RefSeq" id="WP_111344555.1">
    <property type="nucleotide sequence ID" value="NZ_QHHQ01000002.1"/>
</dbReference>
<comment type="caution">
    <text evidence="2">The sequence shown here is derived from an EMBL/GenBank/DDBJ whole genome shotgun (WGS) entry which is preliminary data.</text>
</comment>
<evidence type="ECO:0000313" key="2">
    <source>
        <dbReference type="EMBL" id="RAI01597.1"/>
    </source>
</evidence>
<dbReference type="PROSITE" id="PS50075">
    <property type="entry name" value="CARRIER"/>
    <property type="match status" value="1"/>
</dbReference>
<dbReference type="SUPFAM" id="SSF47336">
    <property type="entry name" value="ACP-like"/>
    <property type="match status" value="1"/>
</dbReference>
<dbReference type="InterPro" id="IPR009081">
    <property type="entry name" value="PP-bd_ACP"/>
</dbReference>
<accession>A0A8B2P006</accession>
<dbReference type="InterPro" id="IPR036736">
    <property type="entry name" value="ACP-like_sf"/>
</dbReference>
<dbReference type="OrthoDB" id="177586at2"/>
<organism evidence="2 3">
    <name type="scientific">Acuticoccus sediminis</name>
    <dbReference type="NCBI Taxonomy" id="2184697"/>
    <lineage>
        <taxon>Bacteria</taxon>
        <taxon>Pseudomonadati</taxon>
        <taxon>Pseudomonadota</taxon>
        <taxon>Alphaproteobacteria</taxon>
        <taxon>Hyphomicrobiales</taxon>
        <taxon>Amorphaceae</taxon>
        <taxon>Acuticoccus</taxon>
    </lineage>
</organism>
<evidence type="ECO:0000259" key="1">
    <source>
        <dbReference type="PROSITE" id="PS50075"/>
    </source>
</evidence>
<dbReference type="Gene3D" id="1.10.1200.10">
    <property type="entry name" value="ACP-like"/>
    <property type="match status" value="1"/>
</dbReference>
<dbReference type="Pfam" id="PF19468">
    <property type="entry name" value="DUF6005"/>
    <property type="match status" value="1"/>
</dbReference>
<dbReference type="AlphaFoldDB" id="A0A8B2P006"/>
<gene>
    <name evidence="2" type="ORF">DLJ53_09240</name>
</gene>
<dbReference type="InterPro" id="IPR046047">
    <property type="entry name" value="DUF6005"/>
</dbReference>